<dbReference type="Gene3D" id="3.40.30.10">
    <property type="entry name" value="Glutaredoxin"/>
    <property type="match status" value="1"/>
</dbReference>
<evidence type="ECO:0000313" key="1">
    <source>
        <dbReference type="EMBL" id="BBY25429.1"/>
    </source>
</evidence>
<name>A0A7I7QGK5_9MYCO</name>
<accession>A0A7I7QGK5</accession>
<proteinExistence type="predicted"/>
<dbReference type="KEGG" id="msto:MSTO_56340"/>
<sequence length="224" mass="24824">MLSGVLTVPDLVRRGLRNVRQGPVKNQADFWFDPLCPWAWITSRWILEVEKVRDIDVNFHVMSLAVLNENREGLPEEYREKMKSAFGPVRVAIAAEQAHGAEVLAPLYTAMGTQIHNKGNKELADVIKLALDEVGLPAELAEAATSGAYDEALRKSHHAGMDAVGDDVGTPTIHVNGVAFFGPVLSRIPRGEEAGKLWDASVTFAAYPHFFELKRSRHEKPEFD</sequence>
<reference evidence="1 2" key="1">
    <citation type="journal article" date="2019" name="Emerg. Microbes Infect.">
        <title>Comprehensive subspecies identification of 175 nontuberculous mycobacteria species based on 7547 genomic profiles.</title>
        <authorList>
            <person name="Matsumoto Y."/>
            <person name="Kinjo T."/>
            <person name="Motooka D."/>
            <person name="Nabeya D."/>
            <person name="Jung N."/>
            <person name="Uechi K."/>
            <person name="Horii T."/>
            <person name="Iida T."/>
            <person name="Fujita J."/>
            <person name="Nakamura S."/>
        </authorList>
    </citation>
    <scope>NUCLEOTIDE SEQUENCE [LARGE SCALE GENOMIC DNA]</scope>
    <source>
        <strain evidence="1 2">JCM 17783</strain>
    </source>
</reference>
<dbReference type="Proteomes" id="UP000467130">
    <property type="component" value="Chromosome"/>
</dbReference>
<dbReference type="EMBL" id="AP022587">
    <property type="protein sequence ID" value="BBY25429.1"/>
    <property type="molecule type" value="Genomic_DNA"/>
</dbReference>
<gene>
    <name evidence="1" type="ORF">MSTO_56340</name>
</gene>
<dbReference type="SUPFAM" id="SSF52833">
    <property type="entry name" value="Thioredoxin-like"/>
    <property type="match status" value="1"/>
</dbReference>
<dbReference type="InterPro" id="IPR053977">
    <property type="entry name" value="Rv2466c-like"/>
</dbReference>
<dbReference type="AlphaFoldDB" id="A0A7I7QGK5"/>
<organism evidence="1 2">
    <name type="scientific">Mycobacterium stomatepiae</name>
    <dbReference type="NCBI Taxonomy" id="470076"/>
    <lineage>
        <taxon>Bacteria</taxon>
        <taxon>Bacillati</taxon>
        <taxon>Actinomycetota</taxon>
        <taxon>Actinomycetes</taxon>
        <taxon>Mycobacteriales</taxon>
        <taxon>Mycobacteriaceae</taxon>
        <taxon>Mycobacterium</taxon>
        <taxon>Mycobacterium simiae complex</taxon>
    </lineage>
</organism>
<protein>
    <submittedName>
        <fullName evidence="1">Thioredoxin-like reductase</fullName>
    </submittedName>
</protein>
<dbReference type="Pfam" id="PF22234">
    <property type="entry name" value="Rv2466c-like"/>
    <property type="match status" value="1"/>
</dbReference>
<dbReference type="InterPro" id="IPR036249">
    <property type="entry name" value="Thioredoxin-like_sf"/>
</dbReference>
<evidence type="ECO:0000313" key="2">
    <source>
        <dbReference type="Proteomes" id="UP000467130"/>
    </source>
</evidence>
<keyword evidence="2" id="KW-1185">Reference proteome</keyword>